<feature type="transmembrane region" description="Helical" evidence="8">
    <location>
        <begin position="67"/>
        <end position="95"/>
    </location>
</feature>
<dbReference type="AlphaFoldDB" id="A0A2A4T7S3"/>
<evidence type="ECO:0000256" key="2">
    <source>
        <dbReference type="ARBA" id="ARBA00022485"/>
    </source>
</evidence>
<dbReference type="Proteomes" id="UP000218113">
    <property type="component" value="Unassembled WGS sequence"/>
</dbReference>
<evidence type="ECO:0000256" key="7">
    <source>
        <dbReference type="ARBA" id="ARBA00023014"/>
    </source>
</evidence>
<dbReference type="Gene3D" id="3.30.70.20">
    <property type="match status" value="1"/>
</dbReference>
<dbReference type="InterPro" id="IPR011886">
    <property type="entry name" value="NapH_MauN"/>
</dbReference>
<keyword evidence="2" id="KW-0004">4Fe-4S</keyword>
<keyword evidence="8" id="KW-1133">Transmembrane helix</keyword>
<dbReference type="PANTHER" id="PTHR30176">
    <property type="entry name" value="FERREDOXIN-TYPE PROTEIN NAPH"/>
    <property type="match status" value="1"/>
</dbReference>
<keyword evidence="4" id="KW-0677">Repeat</keyword>
<dbReference type="GO" id="GO:0005886">
    <property type="term" value="C:plasma membrane"/>
    <property type="evidence" value="ECO:0007669"/>
    <property type="project" value="TreeGrafter"/>
</dbReference>
<dbReference type="InterPro" id="IPR051684">
    <property type="entry name" value="Electron_Trans/Redox"/>
</dbReference>
<keyword evidence="8" id="KW-0812">Transmembrane</keyword>
<dbReference type="InterPro" id="IPR017896">
    <property type="entry name" value="4Fe4S_Fe-S-bd"/>
</dbReference>
<comment type="caution">
    <text evidence="10">The sequence shown here is derived from an EMBL/GenBank/DDBJ whole genome shotgun (WGS) entry which is preliminary data.</text>
</comment>
<evidence type="ECO:0000256" key="1">
    <source>
        <dbReference type="ARBA" id="ARBA00022448"/>
    </source>
</evidence>
<dbReference type="PROSITE" id="PS51379">
    <property type="entry name" value="4FE4S_FER_2"/>
    <property type="match status" value="2"/>
</dbReference>
<feature type="transmembrane region" description="Helical" evidence="8">
    <location>
        <begin position="136"/>
        <end position="157"/>
    </location>
</feature>
<evidence type="ECO:0000256" key="3">
    <source>
        <dbReference type="ARBA" id="ARBA00022723"/>
    </source>
</evidence>
<dbReference type="PANTHER" id="PTHR30176:SF3">
    <property type="entry name" value="FERREDOXIN-TYPE PROTEIN NAPH"/>
    <property type="match status" value="1"/>
</dbReference>
<dbReference type="SUPFAM" id="SSF54862">
    <property type="entry name" value="4Fe-4S ferredoxins"/>
    <property type="match status" value="1"/>
</dbReference>
<proteinExistence type="predicted"/>
<keyword evidence="5" id="KW-0249">Electron transport</keyword>
<dbReference type="GO" id="GO:0051539">
    <property type="term" value="F:4 iron, 4 sulfur cluster binding"/>
    <property type="evidence" value="ECO:0007669"/>
    <property type="project" value="UniProtKB-KW"/>
</dbReference>
<feature type="domain" description="4Fe-4S ferredoxin-type" evidence="9">
    <location>
        <begin position="245"/>
        <end position="274"/>
    </location>
</feature>
<dbReference type="PROSITE" id="PS00198">
    <property type="entry name" value="4FE4S_FER_1"/>
    <property type="match status" value="1"/>
</dbReference>
<keyword evidence="8" id="KW-0472">Membrane</keyword>
<organism evidence="10 11">
    <name type="scientific">SAR324 cluster bacterium</name>
    <dbReference type="NCBI Taxonomy" id="2024889"/>
    <lineage>
        <taxon>Bacteria</taxon>
        <taxon>Deltaproteobacteria</taxon>
        <taxon>SAR324 cluster</taxon>
    </lineage>
</organism>
<evidence type="ECO:0000256" key="5">
    <source>
        <dbReference type="ARBA" id="ARBA00022982"/>
    </source>
</evidence>
<evidence type="ECO:0000256" key="8">
    <source>
        <dbReference type="SAM" id="Phobius"/>
    </source>
</evidence>
<evidence type="ECO:0000256" key="6">
    <source>
        <dbReference type="ARBA" id="ARBA00023004"/>
    </source>
</evidence>
<feature type="domain" description="4Fe-4S ferredoxin-type" evidence="9">
    <location>
        <begin position="213"/>
        <end position="243"/>
    </location>
</feature>
<name>A0A2A4T7S3_9DELT</name>
<reference evidence="11" key="1">
    <citation type="submission" date="2017-08" db="EMBL/GenBank/DDBJ databases">
        <title>A dynamic microbial community with high functional redundancy inhabits the cold, oxic subseafloor aquifer.</title>
        <authorList>
            <person name="Tully B.J."/>
            <person name="Wheat C.G."/>
            <person name="Glazer B.T."/>
            <person name="Huber J.A."/>
        </authorList>
    </citation>
    <scope>NUCLEOTIDE SEQUENCE [LARGE SCALE GENOMIC DNA]</scope>
</reference>
<dbReference type="Pfam" id="PF13237">
    <property type="entry name" value="Fer4_10"/>
    <property type="match status" value="1"/>
</dbReference>
<protein>
    <submittedName>
        <fullName evidence="10">Quinol dehydrogenase ferredoxin subunit NapH</fullName>
    </submittedName>
</protein>
<dbReference type="NCBIfam" id="TIGR02163">
    <property type="entry name" value="napH"/>
    <property type="match status" value="1"/>
</dbReference>
<keyword evidence="7" id="KW-0411">Iron-sulfur</keyword>
<evidence type="ECO:0000256" key="4">
    <source>
        <dbReference type="ARBA" id="ARBA00022737"/>
    </source>
</evidence>
<evidence type="ECO:0000313" key="10">
    <source>
        <dbReference type="EMBL" id="PCI29676.1"/>
    </source>
</evidence>
<dbReference type="InterPro" id="IPR017900">
    <property type="entry name" value="4Fe4S_Fe_S_CS"/>
</dbReference>
<dbReference type="NCBIfam" id="NF007013">
    <property type="entry name" value="PRK09477.1"/>
    <property type="match status" value="1"/>
</dbReference>
<keyword evidence="6" id="KW-0408">Iron</keyword>
<evidence type="ECO:0000259" key="9">
    <source>
        <dbReference type="PROSITE" id="PS51379"/>
    </source>
</evidence>
<dbReference type="EMBL" id="NVSR01000011">
    <property type="protein sequence ID" value="PCI29676.1"/>
    <property type="molecule type" value="Genomic_DNA"/>
</dbReference>
<evidence type="ECO:0000313" key="11">
    <source>
        <dbReference type="Proteomes" id="UP000218113"/>
    </source>
</evidence>
<feature type="transmembrane region" description="Helical" evidence="8">
    <location>
        <begin position="169"/>
        <end position="187"/>
    </location>
</feature>
<keyword evidence="1" id="KW-0813">Transport</keyword>
<dbReference type="Pfam" id="PF12801">
    <property type="entry name" value="Fer4_5"/>
    <property type="match status" value="2"/>
</dbReference>
<dbReference type="GO" id="GO:0046872">
    <property type="term" value="F:metal ion binding"/>
    <property type="evidence" value="ECO:0007669"/>
    <property type="project" value="UniProtKB-KW"/>
</dbReference>
<keyword evidence="3" id="KW-0479">Metal-binding</keyword>
<accession>A0A2A4T7S3</accession>
<sequence length="277" mass="30955">MTWGLSMISWLKNNRFLISRRISQIGILLLFYVSVHFDWKVGGVEILEGNLSSSTFLGIIPLADPFAALQILFTGHSLFTETLLGAGIILVFYALVGGRSFCSWVCPMNIVTDSSLKLRNWLKIPSAIQISRRVRYYILALALILSALTGVAAFEWISPISMLQRELIFGMKLGWVAAAMIFLFDLFGQRGGWCGHLCPLGAFYSIPGKMSLIRIQFNQDPCTKCGDCHRICPEPQVLNLRRIGEESMVSSGNCTNCGRCVTVCPEDCFQFSFRTKK</sequence>
<gene>
    <name evidence="10" type="ORF">COB67_03465</name>
</gene>